<evidence type="ECO:0000313" key="2">
    <source>
        <dbReference type="Proteomes" id="UP001212357"/>
    </source>
</evidence>
<evidence type="ECO:0008006" key="3">
    <source>
        <dbReference type="Google" id="ProtNLM"/>
    </source>
</evidence>
<organism evidence="1 2">
    <name type="scientific">Pseudomonas phage PSV3</name>
    <dbReference type="NCBI Taxonomy" id="3003632"/>
    <lineage>
        <taxon>Viruses</taxon>
        <taxon>Duplodnaviria</taxon>
        <taxon>Heunggongvirae</taxon>
        <taxon>Uroviricota</taxon>
        <taxon>Caudoviricetes</taxon>
        <taxon>Jondennisvirinae</taxon>
        <taxon>Septimatrevirus</taxon>
    </lineage>
</organism>
<evidence type="ECO:0000313" key="1">
    <source>
        <dbReference type="EMBL" id="WBF76784.1"/>
    </source>
</evidence>
<proteinExistence type="predicted"/>
<keyword evidence="2" id="KW-1185">Reference proteome</keyword>
<dbReference type="Proteomes" id="UP001212357">
    <property type="component" value="Segment"/>
</dbReference>
<sequence length="110" mass="11907">MVARLNRKASPTQCKYKMRKKLLPIILLLTTTKLLSGCATNGRATEPQSIADAVQTKPVVIDTACKWVAPIWISKADGLTAGTARQILNHNEAVERNCGPQSPPKSADKP</sequence>
<protein>
    <recommendedName>
        <fullName evidence="3">Rz1</fullName>
    </recommendedName>
</protein>
<gene>
    <name evidence="1" type="ORF">PSV3_00082</name>
</gene>
<reference evidence="1" key="1">
    <citation type="submission" date="2022-10" db="EMBL/GenBank/DDBJ databases">
        <authorList>
            <person name="Li J.H."/>
            <person name="Ding Y.F."/>
            <person name="Wei Y.L."/>
        </authorList>
    </citation>
    <scope>NUCLEOTIDE SEQUENCE</scope>
</reference>
<name>A0AAF0AM66_9CAUD</name>
<dbReference type="EMBL" id="OP712460">
    <property type="protein sequence ID" value="WBF76784.1"/>
    <property type="molecule type" value="Genomic_DNA"/>
</dbReference>
<accession>A0AAF0AM66</accession>